<keyword evidence="3" id="KW-0813">Transport</keyword>
<dbReference type="PANTHER" id="PTHR33619:SF3">
    <property type="entry name" value="POLYSACCHARIDE EXPORT PROTEIN GFCE-RELATED"/>
    <property type="match status" value="1"/>
</dbReference>
<dbReference type="AlphaFoldDB" id="A0A5B8USW6"/>
<dbReference type="PANTHER" id="PTHR33619">
    <property type="entry name" value="POLYSACCHARIDE EXPORT PROTEIN GFCE-RELATED"/>
    <property type="match status" value="1"/>
</dbReference>
<evidence type="ECO:0000256" key="6">
    <source>
        <dbReference type="ARBA" id="ARBA00022692"/>
    </source>
</evidence>
<proteinExistence type="inferred from homology"/>
<evidence type="ECO:0000256" key="1">
    <source>
        <dbReference type="ARBA" id="ARBA00004571"/>
    </source>
</evidence>
<dbReference type="Pfam" id="PF22461">
    <property type="entry name" value="SLBB_2"/>
    <property type="match status" value="2"/>
</dbReference>
<dbReference type="InterPro" id="IPR049712">
    <property type="entry name" value="Poly_export"/>
</dbReference>
<evidence type="ECO:0000256" key="4">
    <source>
        <dbReference type="ARBA" id="ARBA00022452"/>
    </source>
</evidence>
<evidence type="ECO:0000313" key="20">
    <source>
        <dbReference type="EMBL" id="QEC62043.1"/>
    </source>
</evidence>
<evidence type="ECO:0000259" key="19">
    <source>
        <dbReference type="Pfam" id="PF22461"/>
    </source>
</evidence>
<comment type="similarity">
    <text evidence="2">Belongs to the BexD/CtrA/VexA family.</text>
</comment>
<evidence type="ECO:0000256" key="14">
    <source>
        <dbReference type="ARBA" id="ARBA00023288"/>
    </source>
</evidence>
<dbReference type="Gene3D" id="3.30.1950.10">
    <property type="entry name" value="wza like domain"/>
    <property type="match status" value="1"/>
</dbReference>
<keyword evidence="14" id="KW-0449">Lipoprotein</keyword>
<evidence type="ECO:0000256" key="2">
    <source>
        <dbReference type="ARBA" id="ARBA00009450"/>
    </source>
</evidence>
<feature type="transmembrane region" description="Helical" evidence="15">
    <location>
        <begin position="808"/>
        <end position="828"/>
    </location>
</feature>
<keyword evidence="21" id="KW-1185">Reference proteome</keyword>
<evidence type="ECO:0000256" key="16">
    <source>
        <dbReference type="SAM" id="SignalP"/>
    </source>
</evidence>
<reference evidence="20 21" key="1">
    <citation type="journal article" date="2017" name="Curr. Microbiol.">
        <title>Mucilaginibacter ginsenosidivorans sp. nov., Isolated from Soil of Ginseng Field.</title>
        <authorList>
            <person name="Kim M.M."/>
            <person name="Siddiqi M.Z."/>
            <person name="Im W.T."/>
        </authorList>
    </citation>
    <scope>NUCLEOTIDE SEQUENCE [LARGE SCALE GENOMIC DNA]</scope>
    <source>
        <strain evidence="20 21">Gsoil 3017</strain>
    </source>
</reference>
<dbReference type="InterPro" id="IPR019554">
    <property type="entry name" value="Soluble_ligand-bd"/>
</dbReference>
<evidence type="ECO:0000256" key="3">
    <source>
        <dbReference type="ARBA" id="ARBA00022448"/>
    </source>
</evidence>
<comment type="subcellular location">
    <subcellularLocation>
        <location evidence="1">Cell outer membrane</location>
        <topology evidence="1">Multi-pass membrane protein</topology>
    </subcellularLocation>
</comment>
<evidence type="ECO:0000256" key="15">
    <source>
        <dbReference type="SAM" id="Phobius"/>
    </source>
</evidence>
<evidence type="ECO:0000256" key="12">
    <source>
        <dbReference type="ARBA" id="ARBA00023139"/>
    </source>
</evidence>
<dbReference type="EMBL" id="CP042436">
    <property type="protein sequence ID" value="QEC62043.1"/>
    <property type="molecule type" value="Genomic_DNA"/>
</dbReference>
<dbReference type="Proteomes" id="UP000321479">
    <property type="component" value="Chromosome"/>
</dbReference>
<keyword evidence="5" id="KW-0762">Sugar transport</keyword>
<evidence type="ECO:0000256" key="5">
    <source>
        <dbReference type="ARBA" id="ARBA00022597"/>
    </source>
</evidence>
<dbReference type="Gene3D" id="3.10.560.10">
    <property type="entry name" value="Outer membrane lipoprotein wza domain like"/>
    <property type="match status" value="6"/>
</dbReference>
<feature type="domain" description="SLBB" evidence="19">
    <location>
        <begin position="601"/>
        <end position="713"/>
    </location>
</feature>
<dbReference type="Pfam" id="PF02563">
    <property type="entry name" value="Poly_export"/>
    <property type="match status" value="1"/>
</dbReference>
<evidence type="ECO:0000256" key="10">
    <source>
        <dbReference type="ARBA" id="ARBA00023114"/>
    </source>
</evidence>
<keyword evidence="13" id="KW-0998">Cell outer membrane</keyword>
<feature type="domain" description="Soluble ligand binding" evidence="18">
    <location>
        <begin position="416"/>
        <end position="465"/>
    </location>
</feature>
<evidence type="ECO:0000313" key="21">
    <source>
        <dbReference type="Proteomes" id="UP000321479"/>
    </source>
</evidence>
<keyword evidence="4" id="KW-1134">Transmembrane beta strand</keyword>
<dbReference type="GO" id="GO:0015159">
    <property type="term" value="F:polysaccharide transmembrane transporter activity"/>
    <property type="evidence" value="ECO:0007669"/>
    <property type="project" value="InterPro"/>
</dbReference>
<dbReference type="KEGG" id="mgin:FRZ54_05370"/>
<gene>
    <name evidence="20" type="ORF">FRZ54_05370</name>
</gene>
<feature type="domain" description="SLBB" evidence="19">
    <location>
        <begin position="504"/>
        <end position="591"/>
    </location>
</feature>
<feature type="domain" description="Polysaccharide export protein N-terminal" evidence="17">
    <location>
        <begin position="165"/>
        <end position="226"/>
    </location>
</feature>
<feature type="chain" id="PRO_5023080869" evidence="16">
    <location>
        <begin position="25"/>
        <end position="830"/>
    </location>
</feature>
<name>A0A5B8USW6_9SPHI</name>
<keyword evidence="10" id="KW-0626">Porin</keyword>
<protein>
    <submittedName>
        <fullName evidence="20">Capsule biosynthesis protein</fullName>
    </submittedName>
</protein>
<dbReference type="GO" id="GO:0015288">
    <property type="term" value="F:porin activity"/>
    <property type="evidence" value="ECO:0007669"/>
    <property type="project" value="UniProtKB-KW"/>
</dbReference>
<dbReference type="GO" id="GO:0009279">
    <property type="term" value="C:cell outer membrane"/>
    <property type="evidence" value="ECO:0007669"/>
    <property type="project" value="UniProtKB-SubCell"/>
</dbReference>
<evidence type="ECO:0000259" key="18">
    <source>
        <dbReference type="Pfam" id="PF10531"/>
    </source>
</evidence>
<keyword evidence="12" id="KW-0564">Palmitate</keyword>
<dbReference type="GO" id="GO:0046930">
    <property type="term" value="C:pore complex"/>
    <property type="evidence" value="ECO:0007669"/>
    <property type="project" value="UniProtKB-KW"/>
</dbReference>
<feature type="domain" description="Soluble ligand binding" evidence="18">
    <location>
        <begin position="332"/>
        <end position="375"/>
    </location>
</feature>
<evidence type="ECO:0000256" key="9">
    <source>
        <dbReference type="ARBA" id="ARBA00023065"/>
    </source>
</evidence>
<dbReference type="InterPro" id="IPR054765">
    <property type="entry name" value="SLBB_dom"/>
</dbReference>
<evidence type="ECO:0000256" key="13">
    <source>
        <dbReference type="ARBA" id="ARBA00023237"/>
    </source>
</evidence>
<evidence type="ECO:0000256" key="8">
    <source>
        <dbReference type="ARBA" id="ARBA00023047"/>
    </source>
</evidence>
<keyword evidence="8" id="KW-0625">Polysaccharide transport</keyword>
<accession>A0A5B8USW6</accession>
<dbReference type="OrthoDB" id="9808948at2"/>
<keyword evidence="9" id="KW-0406">Ion transport</keyword>
<feature type="signal peptide" evidence="16">
    <location>
        <begin position="1"/>
        <end position="24"/>
    </location>
</feature>
<keyword evidence="7 16" id="KW-0732">Signal</keyword>
<dbReference type="RefSeq" id="WP_147030620.1">
    <property type="nucleotide sequence ID" value="NZ_CP042436.1"/>
</dbReference>
<keyword evidence="11 15" id="KW-0472">Membrane</keyword>
<organism evidence="20 21">
    <name type="scientific">Mucilaginibacter ginsenosidivorans</name>
    <dbReference type="NCBI Taxonomy" id="398053"/>
    <lineage>
        <taxon>Bacteria</taxon>
        <taxon>Pseudomonadati</taxon>
        <taxon>Bacteroidota</taxon>
        <taxon>Sphingobacteriia</taxon>
        <taxon>Sphingobacteriales</taxon>
        <taxon>Sphingobacteriaceae</taxon>
        <taxon>Mucilaginibacter</taxon>
    </lineage>
</organism>
<evidence type="ECO:0000256" key="11">
    <source>
        <dbReference type="ARBA" id="ARBA00023136"/>
    </source>
</evidence>
<dbReference type="GO" id="GO:0006811">
    <property type="term" value="P:monoatomic ion transport"/>
    <property type="evidence" value="ECO:0007669"/>
    <property type="project" value="UniProtKB-KW"/>
</dbReference>
<keyword evidence="6 15" id="KW-0812">Transmembrane</keyword>
<evidence type="ECO:0000256" key="7">
    <source>
        <dbReference type="ARBA" id="ARBA00022729"/>
    </source>
</evidence>
<evidence type="ECO:0000259" key="17">
    <source>
        <dbReference type="Pfam" id="PF02563"/>
    </source>
</evidence>
<dbReference type="InterPro" id="IPR003715">
    <property type="entry name" value="Poly_export_N"/>
</dbReference>
<sequence length="830" mass="91323">MHTYWKIITLLFFCITINVSVSLAQGKHAAQAAQMATSQTPDIFNGYSLSTVTADQLSDADVSTIRSRLTASGISYDQAEQIALSKGMPAAEWQKLKARLLGTTSARATQSNSSNPVTVDSVKRHQEKDDYLTFQKQRITPEVFGASLFTTASLSFEPNLRIATPVNYILGADDELQINISGYQETNIRVTVQPEGTIFLPHVGTIPVAGLTVEQATSRIQAKMGQSAYPSLKSGQSKLVITLSRIKSIHITIIGAAKPGNYTVSSLATVFNSLFLCGGPGDINSYRNIELIRNNKVYKTIDLYQFLTRGDQQGNVPLQENDVINFPVYKERVTISGEVKRPGIFELKDKETLQDLLFFAGGFTERAYKASIKVKQVTDIERKIKDLPKTENATYEPQNGDEFEVGSILNRFENEVNITGAVYRPGGFEFTPGLTISGLIKRAGGLQENVFTGRATLTRTHVNGVKENITFNVSRVLNGINDVALVKRDSIHIAFENDFRSDSKVTILGEVRKPGQYAFKQNLSLKDVLFMAGGVTDAASSFNIEVGRRIVDQSLHVSVDSIAEVYNVNIHDGLEIENDKFVLQPYDIVTVRRNPGYTEQKRVTINGEVTFPGTYTIELKNERISSLIKRAGGLSPLAYKKGVFLTRKNTDADLANDQSIKTVQQKTGDTTTTQAIEGDSKANNRIAIDLEQVLKAPGSLDDYILQDGDIIQVLKVDPLVRISGEVLSPTKTGFVESESLNYYLTQAGGTTENARLSKIYVVYPNGHVSKTSNGFLGMFRSYPKIETGAEIIVPHKKIRRELTTGETIGLTSTIVSLLSLVIITITNIHK</sequence>
<keyword evidence="15" id="KW-1133">Transmembrane helix</keyword>
<dbReference type="Pfam" id="PF10531">
    <property type="entry name" value="SLBB"/>
    <property type="match status" value="2"/>
</dbReference>
<dbReference type="SUPFAM" id="SSF142984">
    <property type="entry name" value="Nqo1 middle domain-like"/>
    <property type="match status" value="1"/>
</dbReference>